<accession>A0AAN8EIR4</accession>
<sequence length="193" mass="20858">MDFGGHLTFDHGMDDEIDETGLFADAADDDFSFPPTQTTVHPPSTQQAGPHPGPQAGTSNVSGFSKGAIRRGELTSRPDAAGTAPRRLTSPTHRRSVGSGVSKSRPTPPTATVPTSGSLRRSLQETLHRASSIQMLESQMAEMQARLQASEDRMSQIEVNSQRTQDELRVCMSEVNGALEFAESFNQQMGERS</sequence>
<keyword evidence="1" id="KW-0175">Coiled coil</keyword>
<feature type="coiled-coil region" evidence="1">
    <location>
        <begin position="133"/>
        <end position="167"/>
    </location>
</feature>
<organism evidence="3 4">
    <name type="scientific">Knufia fluminis</name>
    <dbReference type="NCBI Taxonomy" id="191047"/>
    <lineage>
        <taxon>Eukaryota</taxon>
        <taxon>Fungi</taxon>
        <taxon>Dikarya</taxon>
        <taxon>Ascomycota</taxon>
        <taxon>Pezizomycotina</taxon>
        <taxon>Eurotiomycetes</taxon>
        <taxon>Chaetothyriomycetidae</taxon>
        <taxon>Chaetothyriales</taxon>
        <taxon>Trichomeriaceae</taxon>
        <taxon>Knufia</taxon>
    </lineage>
</organism>
<feature type="compositionally biased region" description="Polar residues" evidence="2">
    <location>
        <begin position="34"/>
        <end position="48"/>
    </location>
</feature>
<keyword evidence="4" id="KW-1185">Reference proteome</keyword>
<dbReference type="EMBL" id="JAKLMC020000005">
    <property type="protein sequence ID" value="KAK5956448.1"/>
    <property type="molecule type" value="Genomic_DNA"/>
</dbReference>
<gene>
    <name evidence="3" type="ORF">OHC33_003025</name>
</gene>
<evidence type="ECO:0000313" key="4">
    <source>
        <dbReference type="Proteomes" id="UP001316803"/>
    </source>
</evidence>
<reference evidence="3 4" key="1">
    <citation type="submission" date="2022-12" db="EMBL/GenBank/DDBJ databases">
        <title>Genomic features and morphological characterization of a novel Knufia sp. strain isolated from spacecraft assembly facility.</title>
        <authorList>
            <person name="Teixeira M."/>
            <person name="Chander A.M."/>
            <person name="Stajich J.E."/>
            <person name="Venkateswaran K."/>
        </authorList>
    </citation>
    <scope>NUCLEOTIDE SEQUENCE [LARGE SCALE GENOMIC DNA]</scope>
    <source>
        <strain evidence="3 4">FJI-L2-BK-P2</strain>
    </source>
</reference>
<name>A0AAN8EIR4_9EURO</name>
<proteinExistence type="predicted"/>
<feature type="compositionally biased region" description="Polar residues" evidence="2">
    <location>
        <begin position="112"/>
        <end position="121"/>
    </location>
</feature>
<evidence type="ECO:0000256" key="1">
    <source>
        <dbReference type="SAM" id="Coils"/>
    </source>
</evidence>
<evidence type="ECO:0000313" key="3">
    <source>
        <dbReference type="EMBL" id="KAK5956448.1"/>
    </source>
</evidence>
<comment type="caution">
    <text evidence="3">The sequence shown here is derived from an EMBL/GenBank/DDBJ whole genome shotgun (WGS) entry which is preliminary data.</text>
</comment>
<feature type="region of interest" description="Disordered" evidence="2">
    <location>
        <begin position="20"/>
        <end position="121"/>
    </location>
</feature>
<protein>
    <submittedName>
        <fullName evidence="3">Uncharacterized protein</fullName>
    </submittedName>
</protein>
<dbReference type="AlphaFoldDB" id="A0AAN8EIR4"/>
<evidence type="ECO:0000256" key="2">
    <source>
        <dbReference type="SAM" id="MobiDB-lite"/>
    </source>
</evidence>
<dbReference type="Proteomes" id="UP001316803">
    <property type="component" value="Unassembled WGS sequence"/>
</dbReference>